<comment type="caution">
    <text evidence="2">The sequence shown here is derived from an EMBL/GenBank/DDBJ whole genome shotgun (WGS) entry which is preliminary data.</text>
</comment>
<keyword evidence="3" id="KW-1185">Reference proteome</keyword>
<dbReference type="Proteomes" id="UP000287687">
    <property type="component" value="Unassembled WGS sequence"/>
</dbReference>
<dbReference type="EMBL" id="SBIP01000004">
    <property type="protein sequence ID" value="RWX75757.1"/>
    <property type="molecule type" value="Genomic_DNA"/>
</dbReference>
<accession>A0A444LDB7</accession>
<feature type="domain" description="KTSC" evidence="1">
    <location>
        <begin position="9"/>
        <end position="65"/>
    </location>
</feature>
<gene>
    <name evidence="2" type="ORF">EPK99_18910</name>
</gene>
<evidence type="ECO:0000313" key="3">
    <source>
        <dbReference type="Proteomes" id="UP000287687"/>
    </source>
</evidence>
<reference evidence="2 3" key="1">
    <citation type="submission" date="2019-01" db="EMBL/GenBank/DDBJ databases">
        <title>The draft genome of Rhizobium sp. 24NR.</title>
        <authorList>
            <person name="Liu L."/>
            <person name="Liang L."/>
            <person name="Shi S."/>
            <person name="Xu L."/>
            <person name="Wang X."/>
            <person name="Li L."/>
            <person name="Zhang X."/>
        </authorList>
    </citation>
    <scope>NUCLEOTIDE SEQUENCE [LARGE SCALE GENOMIC DNA]</scope>
    <source>
        <strain evidence="2 3">24NR</strain>
    </source>
</reference>
<sequence length="69" mass="8100">MTIRVELRSKLVEAASYEDAAQLMRVYLTNGQMRDYVEVPRTVFEQLVGARSAGHYFMEHIRGRFRHPD</sequence>
<dbReference type="AlphaFoldDB" id="A0A444LDB7"/>
<dbReference type="InterPro" id="IPR025309">
    <property type="entry name" value="KTSC_dom"/>
</dbReference>
<proteinExistence type="predicted"/>
<organism evidence="2 3">
    <name type="scientific">Neorhizobium lilium</name>
    <dbReference type="NCBI Taxonomy" id="2503024"/>
    <lineage>
        <taxon>Bacteria</taxon>
        <taxon>Pseudomonadati</taxon>
        <taxon>Pseudomonadota</taxon>
        <taxon>Alphaproteobacteria</taxon>
        <taxon>Hyphomicrobiales</taxon>
        <taxon>Rhizobiaceae</taxon>
        <taxon>Rhizobium/Agrobacterium group</taxon>
        <taxon>Neorhizobium</taxon>
    </lineage>
</organism>
<dbReference type="Pfam" id="PF13619">
    <property type="entry name" value="KTSC"/>
    <property type="match status" value="1"/>
</dbReference>
<evidence type="ECO:0000313" key="2">
    <source>
        <dbReference type="EMBL" id="RWX75757.1"/>
    </source>
</evidence>
<evidence type="ECO:0000259" key="1">
    <source>
        <dbReference type="Pfam" id="PF13619"/>
    </source>
</evidence>
<dbReference type="OrthoDB" id="8382091at2"/>
<protein>
    <submittedName>
        <fullName evidence="2">KTSC domain-containing protein</fullName>
    </submittedName>
</protein>
<name>A0A444LDB7_9HYPH</name>
<dbReference type="RefSeq" id="WP_128444636.1">
    <property type="nucleotide sequence ID" value="NZ_SBIP01000004.1"/>
</dbReference>